<evidence type="ECO:0000259" key="7">
    <source>
        <dbReference type="PROSITE" id="PS51698"/>
    </source>
</evidence>
<feature type="compositionally biased region" description="Pro residues" evidence="6">
    <location>
        <begin position="177"/>
        <end position="197"/>
    </location>
</feature>
<evidence type="ECO:0000313" key="8">
    <source>
        <dbReference type="EMBL" id="ONK68760.1"/>
    </source>
</evidence>
<dbReference type="AlphaFoldDB" id="A0A5P1EX87"/>
<keyword evidence="9" id="KW-1185">Reference proteome</keyword>
<comment type="catalytic activity">
    <reaction evidence="1 5">
        <text>S-ubiquitinyl-[E2 ubiquitin-conjugating enzyme]-L-cysteine + [acceptor protein]-L-lysine = [E2 ubiquitin-conjugating enzyme]-L-cysteine + N(6)-ubiquitinyl-[acceptor protein]-L-lysine.</text>
        <dbReference type="EC" id="2.3.2.27"/>
    </reaction>
</comment>
<evidence type="ECO:0000256" key="1">
    <source>
        <dbReference type="ARBA" id="ARBA00000900"/>
    </source>
</evidence>
<evidence type="ECO:0000256" key="4">
    <source>
        <dbReference type="ARBA" id="ARBA00022786"/>
    </source>
</evidence>
<dbReference type="InterPro" id="IPR045210">
    <property type="entry name" value="RING-Ubox_PUB"/>
</dbReference>
<evidence type="ECO:0000313" key="9">
    <source>
        <dbReference type="Proteomes" id="UP000243459"/>
    </source>
</evidence>
<dbReference type="EMBL" id="CM007385">
    <property type="protein sequence ID" value="ONK68760.1"/>
    <property type="molecule type" value="Genomic_DNA"/>
</dbReference>
<dbReference type="InterPro" id="IPR045185">
    <property type="entry name" value="PUB22/23/24-like"/>
</dbReference>
<keyword evidence="3 5" id="KW-0808">Transferase</keyword>
<feature type="domain" description="U-box" evidence="7">
    <location>
        <begin position="64"/>
        <end position="138"/>
    </location>
</feature>
<keyword evidence="4 5" id="KW-0833">Ubl conjugation pathway</keyword>
<reference evidence="9" key="1">
    <citation type="journal article" date="2017" name="Nat. Commun.">
        <title>The asparagus genome sheds light on the origin and evolution of a young Y chromosome.</title>
        <authorList>
            <person name="Harkess A."/>
            <person name="Zhou J."/>
            <person name="Xu C."/>
            <person name="Bowers J.E."/>
            <person name="Van der Hulst R."/>
            <person name="Ayyampalayam S."/>
            <person name="Mercati F."/>
            <person name="Riccardi P."/>
            <person name="McKain M.R."/>
            <person name="Kakrana A."/>
            <person name="Tang H."/>
            <person name="Ray J."/>
            <person name="Groenendijk J."/>
            <person name="Arikit S."/>
            <person name="Mathioni S.M."/>
            <person name="Nakano M."/>
            <person name="Shan H."/>
            <person name="Telgmann-Rauber A."/>
            <person name="Kanno A."/>
            <person name="Yue Z."/>
            <person name="Chen H."/>
            <person name="Li W."/>
            <person name="Chen Y."/>
            <person name="Xu X."/>
            <person name="Zhang Y."/>
            <person name="Luo S."/>
            <person name="Chen H."/>
            <person name="Gao J."/>
            <person name="Mao Z."/>
            <person name="Pires J.C."/>
            <person name="Luo M."/>
            <person name="Kudrna D."/>
            <person name="Wing R.A."/>
            <person name="Meyers B.C."/>
            <person name="Yi K."/>
            <person name="Kong H."/>
            <person name="Lavrijsen P."/>
            <person name="Sunseri F."/>
            <person name="Falavigna A."/>
            <person name="Ye Y."/>
            <person name="Leebens-Mack J.H."/>
            <person name="Chen G."/>
        </authorList>
    </citation>
    <scope>NUCLEOTIDE SEQUENCE [LARGE SCALE GENOMIC DNA]</scope>
    <source>
        <strain evidence="9">cv. DH0086</strain>
    </source>
</reference>
<dbReference type="Gene3D" id="3.30.40.10">
    <property type="entry name" value="Zinc/RING finger domain, C3HC4 (zinc finger)"/>
    <property type="match status" value="1"/>
</dbReference>
<dbReference type="InterPro" id="IPR003613">
    <property type="entry name" value="Ubox_domain"/>
</dbReference>
<dbReference type="Proteomes" id="UP000243459">
    <property type="component" value="Chromosome 5"/>
</dbReference>
<comment type="function">
    <text evidence="5">Functions as an E3 ubiquitin ligase.</text>
</comment>
<dbReference type="PANTHER" id="PTHR22849:SF164">
    <property type="entry name" value="U-BOX DOMAIN-CONTAINING PROTEIN"/>
    <property type="match status" value="1"/>
</dbReference>
<dbReference type="FunFam" id="3.30.40.10:FF:000442">
    <property type="entry name" value="RING-type E3 ubiquitin transferase"/>
    <property type="match status" value="1"/>
</dbReference>
<dbReference type="UniPathway" id="UPA00143"/>
<evidence type="ECO:0000256" key="6">
    <source>
        <dbReference type="SAM" id="MobiDB-lite"/>
    </source>
</evidence>
<dbReference type="GO" id="GO:0016567">
    <property type="term" value="P:protein ubiquitination"/>
    <property type="evidence" value="ECO:0007669"/>
    <property type="project" value="UniProtKB-UniRule"/>
</dbReference>
<dbReference type="SMART" id="SM00504">
    <property type="entry name" value="Ubox"/>
    <property type="match status" value="1"/>
</dbReference>
<name>A0A5P1EX87_ASPOF</name>
<proteinExistence type="predicted"/>
<protein>
    <recommendedName>
        <fullName evidence="5 7">U-box domain-containing protein</fullName>
        <ecNumber evidence="5">2.3.2.27</ecNumber>
    </recommendedName>
    <alternativeName>
        <fullName evidence="5">RING-type E3 ubiquitin transferase PUB</fullName>
    </alternativeName>
</protein>
<comment type="pathway">
    <text evidence="2 5">Protein modification; protein ubiquitination.</text>
</comment>
<dbReference type="EC" id="2.3.2.27" evidence="5"/>
<dbReference type="PANTHER" id="PTHR22849">
    <property type="entry name" value="WDSAM1 PROTEIN"/>
    <property type="match status" value="1"/>
</dbReference>
<feature type="region of interest" description="Disordered" evidence="6">
    <location>
        <begin position="165"/>
        <end position="197"/>
    </location>
</feature>
<evidence type="ECO:0000256" key="2">
    <source>
        <dbReference type="ARBA" id="ARBA00004906"/>
    </source>
</evidence>
<evidence type="ECO:0000256" key="3">
    <source>
        <dbReference type="ARBA" id="ARBA00022679"/>
    </source>
</evidence>
<accession>A0A5P1EX87</accession>
<sequence>MEEEIFEHCDDEDNNGEAGLLGSLLGLLIYCRAVLFNVHANVNPKKHGRREDCQLNDERSLNFLNPDSLWCPISLDLMLDPVTISTGQTYDRESILRWFKDGLDTCPVTGEKLKHTNSVPNLSLQKLVRDFCILKKIPVAEPSNKKKRDLGKTLHPQSLAAVEATRMTAPKAAPTSFCPPPIGLPVRRPIPPKPLPP</sequence>
<dbReference type="SUPFAM" id="SSF57850">
    <property type="entry name" value="RING/U-box"/>
    <property type="match status" value="1"/>
</dbReference>
<dbReference type="PROSITE" id="PS51698">
    <property type="entry name" value="U_BOX"/>
    <property type="match status" value="1"/>
</dbReference>
<dbReference type="Gramene" id="ONK68760">
    <property type="protein sequence ID" value="ONK68760"/>
    <property type="gene ID" value="A4U43_C05F15670"/>
</dbReference>
<organism evidence="8 9">
    <name type="scientific">Asparagus officinalis</name>
    <name type="common">Garden asparagus</name>
    <dbReference type="NCBI Taxonomy" id="4686"/>
    <lineage>
        <taxon>Eukaryota</taxon>
        <taxon>Viridiplantae</taxon>
        <taxon>Streptophyta</taxon>
        <taxon>Embryophyta</taxon>
        <taxon>Tracheophyta</taxon>
        <taxon>Spermatophyta</taxon>
        <taxon>Magnoliopsida</taxon>
        <taxon>Liliopsida</taxon>
        <taxon>Asparagales</taxon>
        <taxon>Asparagaceae</taxon>
        <taxon>Asparagoideae</taxon>
        <taxon>Asparagus</taxon>
    </lineage>
</organism>
<dbReference type="CDD" id="cd16664">
    <property type="entry name" value="RING-Ubox_PUB"/>
    <property type="match status" value="1"/>
</dbReference>
<evidence type="ECO:0000256" key="5">
    <source>
        <dbReference type="RuleBase" id="RU369093"/>
    </source>
</evidence>
<dbReference type="Pfam" id="PF04564">
    <property type="entry name" value="U-box"/>
    <property type="match status" value="1"/>
</dbReference>
<dbReference type="GO" id="GO:0061630">
    <property type="term" value="F:ubiquitin protein ligase activity"/>
    <property type="evidence" value="ECO:0007669"/>
    <property type="project" value="UniProtKB-UniRule"/>
</dbReference>
<dbReference type="InterPro" id="IPR013083">
    <property type="entry name" value="Znf_RING/FYVE/PHD"/>
</dbReference>
<gene>
    <name evidence="8" type="ORF">A4U43_C05F15670</name>
</gene>